<evidence type="ECO:0000256" key="1">
    <source>
        <dbReference type="ARBA" id="ARBA00022723"/>
    </source>
</evidence>
<dbReference type="PROSITE" id="PS51677">
    <property type="entry name" value="NODB"/>
    <property type="match status" value="1"/>
</dbReference>
<dbReference type="InterPro" id="IPR011330">
    <property type="entry name" value="Glyco_hydro/deAcase_b/a-brl"/>
</dbReference>
<reference evidence="5 6" key="1">
    <citation type="submission" date="2021-03" db="EMBL/GenBank/DDBJ databases">
        <title>Genomic Encyclopedia of Type Strains, Phase IV (KMG-IV): sequencing the most valuable type-strain genomes for metagenomic binning, comparative biology and taxonomic classification.</title>
        <authorList>
            <person name="Goeker M."/>
        </authorList>
    </citation>
    <scope>NUCLEOTIDE SEQUENCE [LARGE SCALE GENOMIC DNA]</scope>
    <source>
        <strain evidence="5 6">DSM 24004</strain>
    </source>
</reference>
<evidence type="ECO:0000256" key="2">
    <source>
        <dbReference type="ARBA" id="ARBA00022801"/>
    </source>
</evidence>
<organism evidence="5 6">
    <name type="scientific">Sedimentibacter acidaminivorans</name>
    <dbReference type="NCBI Taxonomy" id="913099"/>
    <lineage>
        <taxon>Bacteria</taxon>
        <taxon>Bacillati</taxon>
        <taxon>Bacillota</taxon>
        <taxon>Tissierellia</taxon>
        <taxon>Sedimentibacter</taxon>
    </lineage>
</organism>
<dbReference type="Proteomes" id="UP001519342">
    <property type="component" value="Unassembled WGS sequence"/>
</dbReference>
<dbReference type="Pfam" id="PF01522">
    <property type="entry name" value="Polysacc_deac_1"/>
    <property type="match status" value="1"/>
</dbReference>
<name>A0ABS4GC84_9FIRM</name>
<dbReference type="SUPFAM" id="SSF88713">
    <property type="entry name" value="Glycoside hydrolase/deacetylase"/>
    <property type="match status" value="1"/>
</dbReference>
<proteinExistence type="predicted"/>
<evidence type="ECO:0000256" key="3">
    <source>
        <dbReference type="SAM" id="Phobius"/>
    </source>
</evidence>
<dbReference type="EMBL" id="JAGGKS010000003">
    <property type="protein sequence ID" value="MBP1925300.1"/>
    <property type="molecule type" value="Genomic_DNA"/>
</dbReference>
<keyword evidence="1" id="KW-0479">Metal-binding</keyword>
<dbReference type="PANTHER" id="PTHR10587">
    <property type="entry name" value="GLYCOSYL TRANSFERASE-RELATED"/>
    <property type="match status" value="1"/>
</dbReference>
<evidence type="ECO:0000313" key="5">
    <source>
        <dbReference type="EMBL" id="MBP1925300.1"/>
    </source>
</evidence>
<keyword evidence="3" id="KW-0472">Membrane</keyword>
<gene>
    <name evidence="5" type="ORF">J2Z76_001159</name>
</gene>
<dbReference type="RefSeq" id="WP_209511054.1">
    <property type="nucleotide sequence ID" value="NZ_JAGGKS010000003.1"/>
</dbReference>
<dbReference type="PANTHER" id="PTHR10587:SF133">
    <property type="entry name" value="CHITIN DEACETYLASE 1-RELATED"/>
    <property type="match status" value="1"/>
</dbReference>
<dbReference type="InterPro" id="IPR002509">
    <property type="entry name" value="NODB_dom"/>
</dbReference>
<keyword evidence="3" id="KW-1133">Transmembrane helix</keyword>
<feature type="transmembrane region" description="Helical" evidence="3">
    <location>
        <begin position="6"/>
        <end position="29"/>
    </location>
</feature>
<evidence type="ECO:0000313" key="6">
    <source>
        <dbReference type="Proteomes" id="UP001519342"/>
    </source>
</evidence>
<keyword evidence="3" id="KW-0812">Transmembrane</keyword>
<keyword evidence="6" id="KW-1185">Reference proteome</keyword>
<evidence type="ECO:0000259" key="4">
    <source>
        <dbReference type="PROSITE" id="PS51677"/>
    </source>
</evidence>
<dbReference type="InterPro" id="IPR050248">
    <property type="entry name" value="Polysacc_deacetylase_ArnD"/>
</dbReference>
<accession>A0ABS4GC84</accession>
<sequence>MRFFCNGIVFIRRIIIIVFIIIIIILLIIGRINSKKMRVFNEDVNDGFVIQRGTSDDKIVSFACNVDWGNEYIDSILNMLDKYDVKITFFITGRWAYEYPGIAQKIASRGHEIGNNGYYNKSYGNLSYDDALLDIKKSDELLRELTEYDIKLFSPPSSSYNDNVIKAAINLGYPGIVIASIDTMDWKKNITADDVYKNILNKINGGDIILIHPTKSTSDSLSNIIGELLIQHYKILPISEMLKK</sequence>
<dbReference type="Gene3D" id="3.20.20.370">
    <property type="entry name" value="Glycoside hydrolase/deacetylase"/>
    <property type="match status" value="1"/>
</dbReference>
<keyword evidence="2" id="KW-0378">Hydrolase</keyword>
<comment type="caution">
    <text evidence="5">The sequence shown here is derived from an EMBL/GenBank/DDBJ whole genome shotgun (WGS) entry which is preliminary data.</text>
</comment>
<protein>
    <submittedName>
        <fullName evidence="5">Peptidoglycan/xylan/chitin deacetylase (PgdA/CDA1 family)</fullName>
    </submittedName>
</protein>
<feature type="domain" description="NodB homology" evidence="4">
    <location>
        <begin position="58"/>
        <end position="239"/>
    </location>
</feature>